<gene>
    <name evidence="4" type="primary">fndc10</name>
</gene>
<reference evidence="4" key="3">
    <citation type="submission" date="2025-09" db="UniProtKB">
        <authorList>
            <consortium name="Ensembl"/>
        </authorList>
    </citation>
    <scope>IDENTIFICATION</scope>
</reference>
<dbReference type="Proteomes" id="UP000694397">
    <property type="component" value="Chromosome 2"/>
</dbReference>
<evidence type="ECO:0000313" key="4">
    <source>
        <dbReference type="Ensembl" id="ENSSFOP00015025088.1"/>
    </source>
</evidence>
<evidence type="ECO:0000256" key="2">
    <source>
        <dbReference type="SAM" id="Phobius"/>
    </source>
</evidence>
<proteinExistence type="predicted"/>
<dbReference type="KEGG" id="sfm:108922719"/>
<feature type="transmembrane region" description="Helical" evidence="2">
    <location>
        <begin position="337"/>
        <end position="362"/>
    </location>
</feature>
<keyword evidence="5" id="KW-1185">Reference proteome</keyword>
<sequence>MPDQLWRALLAGAALLLGSCRDLVGVSSGHSTQSPSSSSSVPGKGRGVSGGESLNWLSHQNGKNYDNGHDYFNEGVNTVHTIPKHQEALSYGNSTSTISHNSSSDAGTLRVPDIVIGGEGQGTNNGETTLVCAYRVMESGGKDRLCFRDTQRGFVCRSGECQKVRSEGGRVVANVLANGSVLIQWGQERELGMERSIKEKMTIVPRSEEEQRAVKEPKIMEKSQNRAQKTVQRKTVEEKKDGKGLPTSHLAMSGTENMVQRGGFGLSCWWNGSYTQFECAGVQLGASCRDYLLSELHENVPYRICVRPLFLRNKGGHGDDPGECVEFTVSPSRMQDIVIAMTTVGGAICVMLVIICLLVAYITENIMSPTTQHVHTAQHTHRTHSHLSQL</sequence>
<reference evidence="4 5" key="1">
    <citation type="submission" date="2019-04" db="EMBL/GenBank/DDBJ databases">
        <authorList>
            <consortium name="Wellcome Sanger Institute Data Sharing"/>
        </authorList>
    </citation>
    <scope>NUCLEOTIDE SEQUENCE [LARGE SCALE GENOMIC DNA]</scope>
</reference>
<dbReference type="InterPro" id="IPR034446">
    <property type="entry name" value="Fndc10"/>
</dbReference>
<keyword evidence="2" id="KW-1133">Transmembrane helix</keyword>
<feature type="compositionally biased region" description="Low complexity" evidence="1">
    <location>
        <begin position="26"/>
        <end position="43"/>
    </location>
</feature>
<dbReference type="RefSeq" id="XP_018588544.1">
    <property type="nucleotide sequence ID" value="XM_018733028.2"/>
</dbReference>
<feature type="signal peptide" evidence="3">
    <location>
        <begin position="1"/>
        <end position="20"/>
    </location>
</feature>
<dbReference type="PROSITE" id="PS51257">
    <property type="entry name" value="PROKAR_LIPOPROTEIN"/>
    <property type="match status" value="1"/>
</dbReference>
<dbReference type="OrthoDB" id="9450734at2759"/>
<dbReference type="AlphaFoldDB" id="A0A8C9S146"/>
<dbReference type="GeneTree" id="ENSGT00550000076432"/>
<dbReference type="GeneID" id="108922719"/>
<dbReference type="Pfam" id="PF17742">
    <property type="entry name" value="Fndc10"/>
    <property type="match status" value="2"/>
</dbReference>
<feature type="chain" id="PRO_5034109789" evidence="3">
    <location>
        <begin position="21"/>
        <end position="390"/>
    </location>
</feature>
<reference evidence="4" key="2">
    <citation type="submission" date="2025-08" db="UniProtKB">
        <authorList>
            <consortium name="Ensembl"/>
        </authorList>
    </citation>
    <scope>IDENTIFICATION</scope>
</reference>
<dbReference type="PANTHER" id="PTHR39233:SF1">
    <property type="entry name" value="FIBRONECTIN TYPE III DOMAIN-CONTAINING PROTEIN 10"/>
    <property type="match status" value="1"/>
</dbReference>
<dbReference type="PANTHER" id="PTHR39233">
    <property type="entry name" value="FIBRONECTIN TYPE III DOMAIN-CONTAINING PROTEIN 10"/>
    <property type="match status" value="1"/>
</dbReference>
<feature type="region of interest" description="Disordered" evidence="1">
    <location>
        <begin position="26"/>
        <end position="60"/>
    </location>
</feature>
<dbReference type="Ensembl" id="ENSSFOT00015025362.2">
    <property type="protein sequence ID" value="ENSSFOP00015025088.1"/>
    <property type="gene ID" value="ENSSFOG00015016137.2"/>
</dbReference>
<accession>A0A8C9S146</accession>
<dbReference type="CTD" id="643988"/>
<evidence type="ECO:0000256" key="3">
    <source>
        <dbReference type="SAM" id="SignalP"/>
    </source>
</evidence>
<keyword evidence="2" id="KW-0812">Transmembrane</keyword>
<keyword evidence="2" id="KW-0472">Membrane</keyword>
<name>A0A8C9S146_SCLFO</name>
<protein>
    <submittedName>
        <fullName evidence="4">Fibronectin type III domain containing 10</fullName>
    </submittedName>
</protein>
<evidence type="ECO:0000313" key="5">
    <source>
        <dbReference type="Proteomes" id="UP000694397"/>
    </source>
</evidence>
<evidence type="ECO:0000256" key="1">
    <source>
        <dbReference type="SAM" id="MobiDB-lite"/>
    </source>
</evidence>
<organism evidence="4 5">
    <name type="scientific">Scleropages formosus</name>
    <name type="common">Asian bonytongue</name>
    <name type="synonym">Osteoglossum formosum</name>
    <dbReference type="NCBI Taxonomy" id="113540"/>
    <lineage>
        <taxon>Eukaryota</taxon>
        <taxon>Metazoa</taxon>
        <taxon>Chordata</taxon>
        <taxon>Craniata</taxon>
        <taxon>Vertebrata</taxon>
        <taxon>Euteleostomi</taxon>
        <taxon>Actinopterygii</taxon>
        <taxon>Neopterygii</taxon>
        <taxon>Teleostei</taxon>
        <taxon>Osteoglossocephala</taxon>
        <taxon>Osteoglossomorpha</taxon>
        <taxon>Osteoglossiformes</taxon>
        <taxon>Osteoglossidae</taxon>
        <taxon>Scleropages</taxon>
    </lineage>
</organism>
<keyword evidence="3" id="KW-0732">Signal</keyword>